<accession>A0ABT1XS96</accession>
<organism evidence="1 2">
    <name type="scientific">Parerythrobacter lacustris</name>
    <dbReference type="NCBI Taxonomy" id="2969984"/>
    <lineage>
        <taxon>Bacteria</taxon>
        <taxon>Pseudomonadati</taxon>
        <taxon>Pseudomonadota</taxon>
        <taxon>Alphaproteobacteria</taxon>
        <taxon>Sphingomonadales</taxon>
        <taxon>Erythrobacteraceae</taxon>
        <taxon>Parerythrobacter</taxon>
    </lineage>
</organism>
<dbReference type="Proteomes" id="UP001206067">
    <property type="component" value="Unassembled WGS sequence"/>
</dbReference>
<proteinExistence type="predicted"/>
<evidence type="ECO:0000313" key="1">
    <source>
        <dbReference type="EMBL" id="MCR2834477.1"/>
    </source>
</evidence>
<name>A0ABT1XS96_9SPHN</name>
<comment type="caution">
    <text evidence="1">The sequence shown here is derived from an EMBL/GenBank/DDBJ whole genome shotgun (WGS) entry which is preliminary data.</text>
</comment>
<dbReference type="InterPro" id="IPR009964">
    <property type="entry name" value="DUF1491"/>
</dbReference>
<protein>
    <submittedName>
        <fullName evidence="1">DUF1491 family protein</fullName>
    </submittedName>
</protein>
<dbReference type="EMBL" id="JANKHH010000005">
    <property type="protein sequence ID" value="MCR2834477.1"/>
    <property type="molecule type" value="Genomic_DNA"/>
</dbReference>
<dbReference type="Gene3D" id="3.40.1530.20">
    <property type="entry name" value="Protein of unknown function (DUF1491)"/>
    <property type="match status" value="1"/>
</dbReference>
<gene>
    <name evidence="1" type="ORF">NSO95_11010</name>
</gene>
<keyword evidence="2" id="KW-1185">Reference proteome</keyword>
<sequence length="111" mass="12373">MDGRLPAHVEVNGLIRAVQAAGGFATVLAKGESDAGTILIVAVENGTNARLYERMPKLDGTREFSLTRAQDSKKPWEFNDYLTKRRQQDGDIWIVELDIADAERFAAMQHK</sequence>
<evidence type="ECO:0000313" key="2">
    <source>
        <dbReference type="Proteomes" id="UP001206067"/>
    </source>
</evidence>
<reference evidence="1 2" key="1">
    <citation type="submission" date="2022-08" db="EMBL/GenBank/DDBJ databases">
        <title>Polyphasic taxonomy analysis of Qipengyuania sp.RS5-5.</title>
        <authorList>
            <person name="Xamxidin M."/>
            <person name="Wu M."/>
        </authorList>
    </citation>
    <scope>NUCLEOTIDE SEQUENCE [LARGE SCALE GENOMIC DNA]</scope>
    <source>
        <strain evidence="1 2">RS5-5</strain>
    </source>
</reference>
<dbReference type="RefSeq" id="WP_257596286.1">
    <property type="nucleotide sequence ID" value="NZ_JANKHH010000005.1"/>
</dbReference>
<dbReference type="Pfam" id="PF07372">
    <property type="entry name" value="DUF1491"/>
    <property type="match status" value="1"/>
</dbReference>